<evidence type="ECO:0000313" key="3">
    <source>
        <dbReference type="Proteomes" id="UP000249619"/>
    </source>
</evidence>
<feature type="compositionally biased region" description="Low complexity" evidence="1">
    <location>
        <begin position="629"/>
        <end position="644"/>
    </location>
</feature>
<accession>A0A364N2L0</accession>
<feature type="region of interest" description="Disordered" evidence="1">
    <location>
        <begin position="135"/>
        <end position="158"/>
    </location>
</feature>
<name>A0A364N2L0_STELY</name>
<feature type="compositionally biased region" description="Acidic residues" evidence="1">
    <location>
        <begin position="608"/>
        <end position="621"/>
    </location>
</feature>
<protein>
    <submittedName>
        <fullName evidence="2">Uncharacterized protein</fullName>
    </submittedName>
</protein>
<reference evidence="3" key="1">
    <citation type="submission" date="2018-05" db="EMBL/GenBank/DDBJ databases">
        <title>Draft genome sequence of Stemphylium lycopersici strain CIDEFI 213.</title>
        <authorList>
            <person name="Medina R."/>
            <person name="Franco M.E.E."/>
            <person name="Lucentini C.G."/>
            <person name="Saparrat M.C.N."/>
            <person name="Balatti P.A."/>
        </authorList>
    </citation>
    <scope>NUCLEOTIDE SEQUENCE [LARGE SCALE GENOMIC DNA]</scope>
    <source>
        <strain evidence="3">CIDEFI 213</strain>
    </source>
</reference>
<dbReference type="AlphaFoldDB" id="A0A364N2L0"/>
<feature type="region of interest" description="Disordered" evidence="1">
    <location>
        <begin position="1"/>
        <end position="86"/>
    </location>
</feature>
<keyword evidence="3" id="KW-1185">Reference proteome</keyword>
<evidence type="ECO:0000256" key="1">
    <source>
        <dbReference type="SAM" id="MobiDB-lite"/>
    </source>
</evidence>
<dbReference type="EMBL" id="QGDH01000068">
    <property type="protein sequence ID" value="RAR10191.1"/>
    <property type="molecule type" value="Genomic_DNA"/>
</dbReference>
<feature type="compositionally biased region" description="Polar residues" evidence="1">
    <location>
        <begin position="483"/>
        <end position="497"/>
    </location>
</feature>
<feature type="compositionally biased region" description="Basic and acidic residues" evidence="1">
    <location>
        <begin position="788"/>
        <end position="811"/>
    </location>
</feature>
<feature type="region of interest" description="Disordered" evidence="1">
    <location>
        <begin position="483"/>
        <end position="521"/>
    </location>
</feature>
<feature type="compositionally biased region" description="Basic and acidic residues" evidence="1">
    <location>
        <begin position="711"/>
        <end position="723"/>
    </location>
</feature>
<comment type="caution">
    <text evidence="2">The sequence shown here is derived from an EMBL/GenBank/DDBJ whole genome shotgun (WGS) entry which is preliminary data.</text>
</comment>
<gene>
    <name evidence="2" type="ORF">DDE83_005152</name>
</gene>
<feature type="compositionally biased region" description="Basic and acidic residues" evidence="1">
    <location>
        <begin position="536"/>
        <end position="552"/>
    </location>
</feature>
<feature type="compositionally biased region" description="Acidic residues" evidence="1">
    <location>
        <begin position="757"/>
        <end position="775"/>
    </location>
</feature>
<proteinExistence type="predicted"/>
<dbReference type="Proteomes" id="UP000249619">
    <property type="component" value="Unassembled WGS sequence"/>
</dbReference>
<dbReference type="STRING" id="183478.A0A364N2L0"/>
<organism evidence="2 3">
    <name type="scientific">Stemphylium lycopersici</name>
    <name type="common">Tomato gray leaf spot disease fungus</name>
    <name type="synonym">Thyrospora lycopersici</name>
    <dbReference type="NCBI Taxonomy" id="183478"/>
    <lineage>
        <taxon>Eukaryota</taxon>
        <taxon>Fungi</taxon>
        <taxon>Dikarya</taxon>
        <taxon>Ascomycota</taxon>
        <taxon>Pezizomycotina</taxon>
        <taxon>Dothideomycetes</taxon>
        <taxon>Pleosporomycetidae</taxon>
        <taxon>Pleosporales</taxon>
        <taxon>Pleosporineae</taxon>
        <taxon>Pleosporaceae</taxon>
        <taxon>Stemphylium</taxon>
    </lineage>
</organism>
<evidence type="ECO:0000313" key="2">
    <source>
        <dbReference type="EMBL" id="RAR10191.1"/>
    </source>
</evidence>
<feature type="region of interest" description="Disordered" evidence="1">
    <location>
        <begin position="536"/>
        <end position="811"/>
    </location>
</feature>
<sequence>MADRRSVRSASRRKTPTPQPPSKPAAPQLGRASRARHLRSASRDIDDFVEIQKSTRRSARQPSVTTIPDDSENEAKPARQTARKPATDALGGQFLLYHPLLQFYWLDYPKADENAPDLTVVEEMDTEIAFEHDEAPGTPEATESEIHPFRSPGATSEMSGTTAISSISMVEADSLEPKFILKHMRKLCDAAEEFLEHIAPDSATMGDDLRNIQEMQKPGSDYTEEYLDYEIELNVHLKHFKSEEHSYILVRALNRALFRTNEDTSVSQTGLNLVLYLANLLVFAKQMIHSNRDDKNMWDVLRQLDNTFPVQFMHSIDRGAQPTVAGTSTLLQETFNLALELRTQLAILVLQKSAGDPNFDPDDMVSEIFLRSESSQAIDGSPIRGWNMVALGGDESPLPQELQDDVAKRVNEIRKFFPTDNASLQRGEQVRLEELRASFPWEPTILRLLAWVRLRHRELQAMIEELGGSAAIARHVKQIYENSQPMNEQPSVPSAPQESPRRTRTSFGRDRRRSSRKFDPNAAVDFGAMAVLKARERDSGVHEETNDIRQENAQEPTQQVVDVVQAEESVTEPQQQGDGLPEPEESEEEEDEGEQDEPRPEQDQLEPQPEEQDVAEEEQTDEPQPSGPPQSSAALHKLLKAASKPQKENRPVSIFDRQKTAQRIEFGDGFDDTQPTPGPSNPSKGKQPAESSSRKRSRPMDEDSDSDAFESEDRGLRVPERRRNAPVSKKARLDPSSSGVPPSHQPPLRPTPQTQLEEPEQDESVSETEAPDMTEDLPPSTYQAQRRLAQENRSLDVPPQHRNERKAREKWTHEAEEALCEITGGFWEVARRLI</sequence>
<feature type="compositionally biased region" description="Acidic residues" evidence="1">
    <location>
        <begin position="581"/>
        <end position="595"/>
    </location>
</feature>